<dbReference type="WBParaSite" id="PDA_v2.g5612.t1">
    <property type="protein sequence ID" value="PDA_v2.g5612.t1"/>
    <property type="gene ID" value="PDA_v2.g5612"/>
</dbReference>
<organism evidence="2 3">
    <name type="scientific">Panagrolaimus davidi</name>
    <dbReference type="NCBI Taxonomy" id="227884"/>
    <lineage>
        <taxon>Eukaryota</taxon>
        <taxon>Metazoa</taxon>
        <taxon>Ecdysozoa</taxon>
        <taxon>Nematoda</taxon>
        <taxon>Chromadorea</taxon>
        <taxon>Rhabditida</taxon>
        <taxon>Tylenchina</taxon>
        <taxon>Panagrolaimomorpha</taxon>
        <taxon>Panagrolaimoidea</taxon>
        <taxon>Panagrolaimidae</taxon>
        <taxon>Panagrolaimus</taxon>
    </lineage>
</organism>
<feature type="compositionally biased region" description="Basic and acidic residues" evidence="1">
    <location>
        <begin position="213"/>
        <end position="231"/>
    </location>
</feature>
<name>A0A914QQC4_9BILA</name>
<keyword evidence="2" id="KW-1185">Reference proteome</keyword>
<reference evidence="3" key="1">
    <citation type="submission" date="2022-11" db="UniProtKB">
        <authorList>
            <consortium name="WormBaseParasite"/>
        </authorList>
    </citation>
    <scope>IDENTIFICATION</scope>
</reference>
<evidence type="ECO:0000313" key="2">
    <source>
        <dbReference type="Proteomes" id="UP000887578"/>
    </source>
</evidence>
<evidence type="ECO:0000256" key="1">
    <source>
        <dbReference type="SAM" id="MobiDB-lite"/>
    </source>
</evidence>
<protein>
    <submittedName>
        <fullName evidence="3">FLZ-type domain-containing protein</fullName>
    </submittedName>
</protein>
<dbReference type="Proteomes" id="UP000887578">
    <property type="component" value="Unplaced"/>
</dbReference>
<feature type="region of interest" description="Disordered" evidence="1">
    <location>
        <begin position="112"/>
        <end position="142"/>
    </location>
</feature>
<dbReference type="AlphaFoldDB" id="A0A914QQC4"/>
<feature type="compositionally biased region" description="Basic residues" evidence="1">
    <location>
        <begin position="199"/>
        <end position="208"/>
    </location>
</feature>
<accession>A0A914QQC4</accession>
<proteinExistence type="predicted"/>
<feature type="compositionally biased region" description="Low complexity" evidence="1">
    <location>
        <begin position="120"/>
        <end position="129"/>
    </location>
</feature>
<feature type="compositionally biased region" description="Polar residues" evidence="1">
    <location>
        <begin position="163"/>
        <end position="187"/>
    </location>
</feature>
<feature type="region of interest" description="Disordered" evidence="1">
    <location>
        <begin position="163"/>
        <end position="231"/>
    </location>
</feature>
<evidence type="ECO:0000313" key="3">
    <source>
        <dbReference type="WBParaSite" id="PDA_v2.g5612.t1"/>
    </source>
</evidence>
<sequence>MIEVPASDWKFGYNAKGENKTRIIITTKDAKNNEYVRIYDKEPLIRTDNPSEEDSTDQSIAYFCVKCLSDKRLKNVGKLINGEIFHAQAFHFCEKLCAKKNEEEQNELRKMFMKNHKPSRSSSPIVLSSDTPTESEPLASAVKRRTPNFSQYLSSVVVDLTSASPSPHSNSAGKNKITNTFKPTQRNPYEDSSPENIRRKSRQRKLQSQKRQSLNEKENKSNEPKNEDQKR</sequence>